<dbReference type="EMBL" id="MAVT02000659">
    <property type="protein sequence ID" value="POS74260.1"/>
    <property type="molecule type" value="Genomic_DNA"/>
</dbReference>
<dbReference type="AlphaFoldDB" id="A0A2P5HVH3"/>
<dbReference type="OrthoDB" id="10357540at2759"/>
<dbReference type="InParanoid" id="A0A2P5HVH3"/>
<reference evidence="1" key="1">
    <citation type="submission" date="2017-09" db="EMBL/GenBank/DDBJ databases">
        <title>Polyketide synthases of a Diaporthe helianthi virulent isolate.</title>
        <authorList>
            <person name="Baroncelli R."/>
        </authorList>
    </citation>
    <scope>NUCLEOTIDE SEQUENCE [LARGE SCALE GENOMIC DNA]</scope>
    <source>
        <strain evidence="1">7/96</strain>
    </source>
</reference>
<organism evidence="1 2">
    <name type="scientific">Diaporthe helianthi</name>
    <dbReference type="NCBI Taxonomy" id="158607"/>
    <lineage>
        <taxon>Eukaryota</taxon>
        <taxon>Fungi</taxon>
        <taxon>Dikarya</taxon>
        <taxon>Ascomycota</taxon>
        <taxon>Pezizomycotina</taxon>
        <taxon>Sordariomycetes</taxon>
        <taxon>Sordariomycetidae</taxon>
        <taxon>Diaporthales</taxon>
        <taxon>Diaporthaceae</taxon>
        <taxon>Diaporthe</taxon>
    </lineage>
</organism>
<accession>A0A2P5HVH3</accession>
<keyword evidence="2" id="KW-1185">Reference proteome</keyword>
<evidence type="ECO:0000313" key="1">
    <source>
        <dbReference type="EMBL" id="POS74260.1"/>
    </source>
</evidence>
<gene>
    <name evidence="1" type="ORF">DHEL01_v207356</name>
</gene>
<comment type="caution">
    <text evidence="1">The sequence shown here is derived from an EMBL/GenBank/DDBJ whole genome shotgun (WGS) entry which is preliminary data.</text>
</comment>
<protein>
    <submittedName>
        <fullName evidence="1">Uncharacterized protein</fullName>
    </submittedName>
</protein>
<evidence type="ECO:0000313" key="2">
    <source>
        <dbReference type="Proteomes" id="UP000094444"/>
    </source>
</evidence>
<sequence length="203" mass="22116">MVEVLDLAHAVAGPDGTGHNLEGVADYLTGNASTSNRLRRQVGSRGSWQATNSKFNGSLRRLYMISVEVERMWLKLVPVARSFIAGTLVTAGGDGGPGSLHAQVAGDWLQLESAVAVVRELAIAAEDGIKALIMAQHRLQELHDRLGCVKQACLVKRHADDRYEVRGRFVLADPSVLRKELFGTADWLEARMTDSGAFFKVSF</sequence>
<proteinExistence type="predicted"/>
<dbReference type="Proteomes" id="UP000094444">
    <property type="component" value="Unassembled WGS sequence"/>
</dbReference>
<name>A0A2P5HVH3_DIAHE</name>